<protein>
    <recommendedName>
        <fullName evidence="7">DUF2179 domain-containing protein</fullName>
    </recommendedName>
</protein>
<comment type="subcellular location">
    <subcellularLocation>
        <location evidence="1">Cell membrane</location>
        <topology evidence="1">Multi-pass membrane protein</topology>
    </subcellularLocation>
</comment>
<dbReference type="GO" id="GO:0005886">
    <property type="term" value="C:plasma membrane"/>
    <property type="evidence" value="ECO:0007669"/>
    <property type="project" value="UniProtKB-SubCell"/>
</dbReference>
<feature type="domain" description="DUF2179" evidence="7">
    <location>
        <begin position="76"/>
        <end position="130"/>
    </location>
</feature>
<sequence>MSIGSFVIDATIIVAGIFILDFPNFVVNCLCGIICAFVTALVIEFVYSRNQNAFIMEAISDNWEEISKYITEEMDRGVTLIDITGAFTGRKRVILRSVLSRNEYIQIKEFIASVDPKAFVTYTSTNAVFGEGFLDHQTPIAKKISEEKKKKEKKDGK</sequence>
<evidence type="ECO:0000259" key="7">
    <source>
        <dbReference type="Pfam" id="PF10035"/>
    </source>
</evidence>
<keyword evidence="5 6" id="KW-0472">Membrane</keyword>
<dbReference type="Gene3D" id="3.30.70.120">
    <property type="match status" value="1"/>
</dbReference>
<dbReference type="InterPro" id="IPR015867">
    <property type="entry name" value="N-reg_PII/ATP_PRibTrfase_C"/>
</dbReference>
<proteinExistence type="predicted"/>
<keyword evidence="4 6" id="KW-1133">Transmembrane helix</keyword>
<evidence type="ECO:0000256" key="4">
    <source>
        <dbReference type="ARBA" id="ARBA00022989"/>
    </source>
</evidence>
<dbReference type="InterPro" id="IPR051461">
    <property type="entry name" value="UPF0750_membrane"/>
</dbReference>
<evidence type="ECO:0000256" key="1">
    <source>
        <dbReference type="ARBA" id="ARBA00004651"/>
    </source>
</evidence>
<dbReference type="EMBL" id="VSSQ01042714">
    <property type="protein sequence ID" value="MPM96328.1"/>
    <property type="molecule type" value="Genomic_DNA"/>
</dbReference>
<dbReference type="PANTHER" id="PTHR33545">
    <property type="entry name" value="UPF0750 MEMBRANE PROTEIN YITT-RELATED"/>
    <property type="match status" value="1"/>
</dbReference>
<dbReference type="Pfam" id="PF10035">
    <property type="entry name" value="DUF2179"/>
    <property type="match status" value="1"/>
</dbReference>
<dbReference type="PANTHER" id="PTHR33545:SF5">
    <property type="entry name" value="UPF0750 MEMBRANE PROTEIN YITT"/>
    <property type="match status" value="1"/>
</dbReference>
<evidence type="ECO:0000256" key="5">
    <source>
        <dbReference type="ARBA" id="ARBA00023136"/>
    </source>
</evidence>
<dbReference type="AlphaFoldDB" id="A0A645E4K9"/>
<evidence type="ECO:0000313" key="8">
    <source>
        <dbReference type="EMBL" id="MPM96328.1"/>
    </source>
</evidence>
<organism evidence="8">
    <name type="scientific">bioreactor metagenome</name>
    <dbReference type="NCBI Taxonomy" id="1076179"/>
    <lineage>
        <taxon>unclassified sequences</taxon>
        <taxon>metagenomes</taxon>
        <taxon>ecological metagenomes</taxon>
    </lineage>
</organism>
<keyword evidence="3 6" id="KW-0812">Transmembrane</keyword>
<feature type="transmembrane region" description="Helical" evidence="6">
    <location>
        <begin position="25"/>
        <end position="47"/>
    </location>
</feature>
<dbReference type="CDD" id="cd16380">
    <property type="entry name" value="YitT_C"/>
    <property type="match status" value="1"/>
</dbReference>
<evidence type="ECO:0000256" key="3">
    <source>
        <dbReference type="ARBA" id="ARBA00022692"/>
    </source>
</evidence>
<gene>
    <name evidence="8" type="ORF">SDC9_143488</name>
</gene>
<accession>A0A645E4K9</accession>
<name>A0A645E4K9_9ZZZZ</name>
<keyword evidence="2" id="KW-1003">Cell membrane</keyword>
<comment type="caution">
    <text evidence="8">The sequence shown here is derived from an EMBL/GenBank/DDBJ whole genome shotgun (WGS) entry which is preliminary data.</text>
</comment>
<evidence type="ECO:0000256" key="6">
    <source>
        <dbReference type="SAM" id="Phobius"/>
    </source>
</evidence>
<dbReference type="InterPro" id="IPR019264">
    <property type="entry name" value="DUF2179"/>
</dbReference>
<reference evidence="8" key="1">
    <citation type="submission" date="2019-08" db="EMBL/GenBank/DDBJ databases">
        <authorList>
            <person name="Kucharzyk K."/>
            <person name="Murdoch R.W."/>
            <person name="Higgins S."/>
            <person name="Loffler F."/>
        </authorList>
    </citation>
    <scope>NUCLEOTIDE SEQUENCE</scope>
</reference>
<evidence type="ECO:0000256" key="2">
    <source>
        <dbReference type="ARBA" id="ARBA00022475"/>
    </source>
</evidence>